<evidence type="ECO:0000313" key="3">
    <source>
        <dbReference type="EMBL" id="KAK9867739.1"/>
    </source>
</evidence>
<gene>
    <name evidence="3" type="ORF">WJX84_003902</name>
</gene>
<feature type="coiled-coil region" evidence="1">
    <location>
        <begin position="164"/>
        <end position="208"/>
    </location>
</feature>
<dbReference type="EMBL" id="JALJOV010000067">
    <property type="protein sequence ID" value="KAK9867739.1"/>
    <property type="molecule type" value="Genomic_DNA"/>
</dbReference>
<sequence>MTLQETLDAPQQLQDIFDASDSFWEAERVLQIVLERVGRHVERLVISERENSDAIHNSFALILSAADLESSEDSTVQGAFTTEEEPELSQGPKFTRGGIPIRTSQGSPQETSVASGHAGLLLAQPSNASRVIRASQRTPQMATQTQPSDFQPRVTPLVVQQPSYEHYERLREEIEKRRRQAQKRAEKLAKEAKERSDIEKLHQELHNQEYTYDSSGKVVVMSGPDTSPRAVNEPLHKIIPAEGFQPASKDGPAQHDGTKGRLAMELDFIPEKPSGQAAVFENIKLAPGCTVKQGQSSKKGQPPLEPPEKLTRRAFRRLQYASQSAVPAH</sequence>
<accession>A0AAW1TE07</accession>
<proteinExistence type="predicted"/>
<feature type="region of interest" description="Disordered" evidence="2">
    <location>
        <begin position="74"/>
        <end position="98"/>
    </location>
</feature>
<keyword evidence="1" id="KW-0175">Coiled coil</keyword>
<evidence type="ECO:0000256" key="2">
    <source>
        <dbReference type="SAM" id="MobiDB-lite"/>
    </source>
</evidence>
<name>A0AAW1TE07_9CHLO</name>
<dbReference type="Proteomes" id="UP001485043">
    <property type="component" value="Unassembled WGS sequence"/>
</dbReference>
<reference evidence="3 4" key="1">
    <citation type="journal article" date="2024" name="Nat. Commun.">
        <title>Phylogenomics reveals the evolutionary origins of lichenization in chlorophyte algae.</title>
        <authorList>
            <person name="Puginier C."/>
            <person name="Libourel C."/>
            <person name="Otte J."/>
            <person name="Skaloud P."/>
            <person name="Haon M."/>
            <person name="Grisel S."/>
            <person name="Petersen M."/>
            <person name="Berrin J.G."/>
            <person name="Delaux P.M."/>
            <person name="Dal Grande F."/>
            <person name="Keller J."/>
        </authorList>
    </citation>
    <scope>NUCLEOTIDE SEQUENCE [LARGE SCALE GENOMIC DNA]</scope>
    <source>
        <strain evidence="3 4">SAG 2523</strain>
    </source>
</reference>
<dbReference type="AlphaFoldDB" id="A0AAW1TE07"/>
<keyword evidence="4" id="KW-1185">Reference proteome</keyword>
<evidence type="ECO:0000256" key="1">
    <source>
        <dbReference type="SAM" id="Coils"/>
    </source>
</evidence>
<evidence type="ECO:0000313" key="4">
    <source>
        <dbReference type="Proteomes" id="UP001485043"/>
    </source>
</evidence>
<comment type="caution">
    <text evidence="3">The sequence shown here is derived from an EMBL/GenBank/DDBJ whole genome shotgun (WGS) entry which is preliminary data.</text>
</comment>
<protein>
    <submittedName>
        <fullName evidence="3">Uncharacterized protein</fullName>
    </submittedName>
</protein>
<organism evidence="3 4">
    <name type="scientific">Apatococcus fuscideae</name>
    <dbReference type="NCBI Taxonomy" id="2026836"/>
    <lineage>
        <taxon>Eukaryota</taxon>
        <taxon>Viridiplantae</taxon>
        <taxon>Chlorophyta</taxon>
        <taxon>core chlorophytes</taxon>
        <taxon>Trebouxiophyceae</taxon>
        <taxon>Chlorellales</taxon>
        <taxon>Chlorellaceae</taxon>
        <taxon>Apatococcus</taxon>
    </lineage>
</organism>